<reference evidence="1 3" key="1">
    <citation type="journal article" date="2008" name="Science">
        <title>The Physcomitrella genome reveals evolutionary insights into the conquest of land by plants.</title>
        <authorList>
            <person name="Rensing S."/>
            <person name="Lang D."/>
            <person name="Zimmer A."/>
            <person name="Terry A."/>
            <person name="Salamov A."/>
            <person name="Shapiro H."/>
            <person name="Nishiyama T."/>
            <person name="Perroud P.-F."/>
            <person name="Lindquist E."/>
            <person name="Kamisugi Y."/>
            <person name="Tanahashi T."/>
            <person name="Sakakibara K."/>
            <person name="Fujita T."/>
            <person name="Oishi K."/>
            <person name="Shin-I T."/>
            <person name="Kuroki Y."/>
            <person name="Toyoda A."/>
            <person name="Suzuki Y."/>
            <person name="Hashimoto A."/>
            <person name="Yamaguchi K."/>
            <person name="Sugano A."/>
            <person name="Kohara Y."/>
            <person name="Fujiyama A."/>
            <person name="Anterola A."/>
            <person name="Aoki S."/>
            <person name="Ashton N."/>
            <person name="Barbazuk W.B."/>
            <person name="Barker E."/>
            <person name="Bennetzen J."/>
            <person name="Bezanilla M."/>
            <person name="Blankenship R."/>
            <person name="Cho S.H."/>
            <person name="Dutcher S."/>
            <person name="Estelle M."/>
            <person name="Fawcett J.A."/>
            <person name="Gundlach H."/>
            <person name="Hanada K."/>
            <person name="Heyl A."/>
            <person name="Hicks K.A."/>
            <person name="Hugh J."/>
            <person name="Lohr M."/>
            <person name="Mayer K."/>
            <person name="Melkozernov A."/>
            <person name="Murata T."/>
            <person name="Nelson D."/>
            <person name="Pils B."/>
            <person name="Prigge M."/>
            <person name="Reiss B."/>
            <person name="Renner T."/>
            <person name="Rombauts S."/>
            <person name="Rushton P."/>
            <person name="Sanderfoot A."/>
            <person name="Schween G."/>
            <person name="Shiu S.-H."/>
            <person name="Stueber K."/>
            <person name="Theodoulou F.L."/>
            <person name="Tu H."/>
            <person name="Van de Peer Y."/>
            <person name="Verrier P.J."/>
            <person name="Waters E."/>
            <person name="Wood A."/>
            <person name="Yang L."/>
            <person name="Cove D."/>
            <person name="Cuming A."/>
            <person name="Hasebe M."/>
            <person name="Lucas S."/>
            <person name="Mishler D.B."/>
            <person name="Reski R."/>
            <person name="Grigoriev I."/>
            <person name="Quatrano R.S."/>
            <person name="Boore J.L."/>
        </authorList>
    </citation>
    <scope>NUCLEOTIDE SEQUENCE [LARGE SCALE GENOMIC DNA]</scope>
    <source>
        <strain evidence="2 3">cv. Gransden 2004</strain>
    </source>
</reference>
<accession>A0A2K1KUE9</accession>
<dbReference type="EMBL" id="ABEU02000003">
    <property type="protein sequence ID" value="PNR57422.1"/>
    <property type="molecule type" value="Genomic_DNA"/>
</dbReference>
<dbReference type="InParanoid" id="A0A2K1KUE9"/>
<name>A0A2K1KUE9_PHYPA</name>
<evidence type="ECO:0000313" key="2">
    <source>
        <dbReference type="EnsemblPlants" id="PAC:32940225.CDS.1"/>
    </source>
</evidence>
<sequence length="122" mass="13526">MLSSFPKIVPLADLCVQKQARTFHFPKTNFTLTIATHFSSHQNPETSHGIVQNMARKRKPKSQTGTCPPIIVAPISDRSEIPIRIDGFQCEDVLAQRRLSAQSAAEVRFVGEKKGVVPMAIQ</sequence>
<proteinExistence type="predicted"/>
<organism evidence="1">
    <name type="scientific">Physcomitrium patens</name>
    <name type="common">Spreading-leaved earth moss</name>
    <name type="synonym">Physcomitrella patens</name>
    <dbReference type="NCBI Taxonomy" id="3218"/>
    <lineage>
        <taxon>Eukaryota</taxon>
        <taxon>Viridiplantae</taxon>
        <taxon>Streptophyta</taxon>
        <taxon>Embryophyta</taxon>
        <taxon>Bryophyta</taxon>
        <taxon>Bryophytina</taxon>
        <taxon>Bryopsida</taxon>
        <taxon>Funariidae</taxon>
        <taxon>Funariales</taxon>
        <taxon>Funariaceae</taxon>
        <taxon>Physcomitrium</taxon>
    </lineage>
</organism>
<dbReference type="AlphaFoldDB" id="A0A2K1KUE9"/>
<gene>
    <name evidence="1" type="ORF">PHYPA_004416</name>
</gene>
<reference evidence="2" key="3">
    <citation type="submission" date="2020-12" db="UniProtKB">
        <authorList>
            <consortium name="EnsemblPlants"/>
        </authorList>
    </citation>
    <scope>IDENTIFICATION</scope>
</reference>
<evidence type="ECO:0000313" key="3">
    <source>
        <dbReference type="Proteomes" id="UP000006727"/>
    </source>
</evidence>
<dbReference type="Gramene" id="Pp3c3_14369V3.1">
    <property type="protein sequence ID" value="PAC:32940225.CDS.1"/>
    <property type="gene ID" value="Pp3c3_14369"/>
</dbReference>
<dbReference type="Proteomes" id="UP000006727">
    <property type="component" value="Chromosome 3"/>
</dbReference>
<keyword evidence="3" id="KW-1185">Reference proteome</keyword>
<dbReference type="EnsemblPlants" id="Pp3c3_14369V3.1">
    <property type="protein sequence ID" value="PAC:32940225.CDS.1"/>
    <property type="gene ID" value="Pp3c3_14369"/>
</dbReference>
<reference evidence="1 3" key="2">
    <citation type="journal article" date="2018" name="Plant J.">
        <title>The Physcomitrella patens chromosome-scale assembly reveals moss genome structure and evolution.</title>
        <authorList>
            <person name="Lang D."/>
            <person name="Ullrich K.K."/>
            <person name="Murat F."/>
            <person name="Fuchs J."/>
            <person name="Jenkins J."/>
            <person name="Haas F.B."/>
            <person name="Piednoel M."/>
            <person name="Gundlach H."/>
            <person name="Van Bel M."/>
            <person name="Meyberg R."/>
            <person name="Vives C."/>
            <person name="Morata J."/>
            <person name="Symeonidi A."/>
            <person name="Hiss M."/>
            <person name="Muchero W."/>
            <person name="Kamisugi Y."/>
            <person name="Saleh O."/>
            <person name="Blanc G."/>
            <person name="Decker E.L."/>
            <person name="van Gessel N."/>
            <person name="Grimwood J."/>
            <person name="Hayes R.D."/>
            <person name="Graham S.W."/>
            <person name="Gunter L.E."/>
            <person name="McDaniel S.F."/>
            <person name="Hoernstein S.N.W."/>
            <person name="Larsson A."/>
            <person name="Li F.W."/>
            <person name="Perroud P.F."/>
            <person name="Phillips J."/>
            <person name="Ranjan P."/>
            <person name="Rokshar D.S."/>
            <person name="Rothfels C.J."/>
            <person name="Schneider L."/>
            <person name="Shu S."/>
            <person name="Stevenson D.W."/>
            <person name="Thummler F."/>
            <person name="Tillich M."/>
            <person name="Villarreal Aguilar J.C."/>
            <person name="Widiez T."/>
            <person name="Wong G.K."/>
            <person name="Wymore A."/>
            <person name="Zhang Y."/>
            <person name="Zimmer A.D."/>
            <person name="Quatrano R.S."/>
            <person name="Mayer K.F.X."/>
            <person name="Goodstein D."/>
            <person name="Casacuberta J.M."/>
            <person name="Vandepoele K."/>
            <person name="Reski R."/>
            <person name="Cuming A.C."/>
            <person name="Tuskan G.A."/>
            <person name="Maumus F."/>
            <person name="Salse J."/>
            <person name="Schmutz J."/>
            <person name="Rensing S.A."/>
        </authorList>
    </citation>
    <scope>NUCLEOTIDE SEQUENCE [LARGE SCALE GENOMIC DNA]</scope>
    <source>
        <strain evidence="2 3">cv. Gransden 2004</strain>
    </source>
</reference>
<evidence type="ECO:0000313" key="1">
    <source>
        <dbReference type="EMBL" id="PNR57422.1"/>
    </source>
</evidence>
<protein>
    <submittedName>
        <fullName evidence="1 2">Uncharacterized protein</fullName>
    </submittedName>
</protein>